<name>A0ABQ8HN29_9ROSI</name>
<sequence length="69" mass="7384">MSFLLFPRCLEPVLHLGLQPTDYSKKVGLGYIIRNYQGMVMAAISCKVAVGISVDNAEALASLSGLQLA</sequence>
<organism evidence="2 3">
    <name type="scientific">Xanthoceras sorbifolium</name>
    <dbReference type="NCBI Taxonomy" id="99658"/>
    <lineage>
        <taxon>Eukaryota</taxon>
        <taxon>Viridiplantae</taxon>
        <taxon>Streptophyta</taxon>
        <taxon>Embryophyta</taxon>
        <taxon>Tracheophyta</taxon>
        <taxon>Spermatophyta</taxon>
        <taxon>Magnoliopsida</taxon>
        <taxon>eudicotyledons</taxon>
        <taxon>Gunneridae</taxon>
        <taxon>Pentapetalae</taxon>
        <taxon>rosids</taxon>
        <taxon>malvids</taxon>
        <taxon>Sapindales</taxon>
        <taxon>Sapindaceae</taxon>
        <taxon>Xanthoceroideae</taxon>
        <taxon>Xanthoceras</taxon>
    </lineage>
</organism>
<reference evidence="2 3" key="1">
    <citation type="submission" date="2021-02" db="EMBL/GenBank/DDBJ databases">
        <title>Plant Genome Project.</title>
        <authorList>
            <person name="Zhang R.-G."/>
        </authorList>
    </citation>
    <scope>NUCLEOTIDE SEQUENCE [LARGE SCALE GENOMIC DNA]</scope>
    <source>
        <tissue evidence="2">Leaves</tissue>
    </source>
</reference>
<evidence type="ECO:0000259" key="1">
    <source>
        <dbReference type="Pfam" id="PF13456"/>
    </source>
</evidence>
<dbReference type="Proteomes" id="UP000827721">
    <property type="component" value="Unassembled WGS sequence"/>
</dbReference>
<feature type="domain" description="RNase H type-1" evidence="1">
    <location>
        <begin position="26"/>
        <end position="69"/>
    </location>
</feature>
<dbReference type="InterPro" id="IPR002156">
    <property type="entry name" value="RNaseH_domain"/>
</dbReference>
<proteinExistence type="predicted"/>
<evidence type="ECO:0000313" key="2">
    <source>
        <dbReference type="EMBL" id="KAH7565726.1"/>
    </source>
</evidence>
<gene>
    <name evidence="2" type="ORF">JRO89_XS08G0006300</name>
</gene>
<dbReference type="Pfam" id="PF13456">
    <property type="entry name" value="RVT_3"/>
    <property type="match status" value="1"/>
</dbReference>
<evidence type="ECO:0000313" key="3">
    <source>
        <dbReference type="Proteomes" id="UP000827721"/>
    </source>
</evidence>
<accession>A0ABQ8HN29</accession>
<comment type="caution">
    <text evidence="2">The sequence shown here is derived from an EMBL/GenBank/DDBJ whole genome shotgun (WGS) entry which is preliminary data.</text>
</comment>
<protein>
    <recommendedName>
        <fullName evidence="1">RNase H type-1 domain-containing protein</fullName>
    </recommendedName>
</protein>
<keyword evidence="3" id="KW-1185">Reference proteome</keyword>
<dbReference type="EMBL" id="JAFEMO010000008">
    <property type="protein sequence ID" value="KAH7565726.1"/>
    <property type="molecule type" value="Genomic_DNA"/>
</dbReference>